<dbReference type="KEGG" id="swp:swp_5102"/>
<protein>
    <recommendedName>
        <fullName evidence="6">Flagellar protein FlgN</fullName>
    </recommendedName>
</protein>
<comment type="similarity">
    <text evidence="2">Belongs to the FlgN family.</text>
</comment>
<dbReference type="RefSeq" id="WP_020915043.1">
    <property type="nucleotide sequence ID" value="NC_011566.1"/>
</dbReference>
<dbReference type="Proteomes" id="UP000000753">
    <property type="component" value="Chromosome"/>
</dbReference>
<dbReference type="eggNOG" id="ENOG503317E">
    <property type="taxonomic scope" value="Bacteria"/>
</dbReference>
<evidence type="ECO:0000256" key="3">
    <source>
        <dbReference type="ARBA" id="ARBA00022795"/>
    </source>
</evidence>
<dbReference type="Gene3D" id="1.20.58.300">
    <property type="entry name" value="FlgN-like"/>
    <property type="match status" value="1"/>
</dbReference>
<accession>B8CVP1</accession>
<dbReference type="OrthoDB" id="5600584at2"/>
<evidence type="ECO:0000313" key="5">
    <source>
        <dbReference type="Proteomes" id="UP000000753"/>
    </source>
</evidence>
<keyword evidence="3" id="KW-1005">Bacterial flagellum biogenesis</keyword>
<dbReference type="Pfam" id="PF05130">
    <property type="entry name" value="FlgN"/>
    <property type="match status" value="1"/>
</dbReference>
<dbReference type="HOGENOM" id="CLU_143532_0_0_6"/>
<dbReference type="InterPro" id="IPR036679">
    <property type="entry name" value="FlgN-like_sf"/>
</dbReference>
<dbReference type="AlphaFoldDB" id="B8CVP1"/>
<proteinExistence type="inferred from homology"/>
<organism evidence="4 5">
    <name type="scientific">Shewanella piezotolerans (strain WP3 / JCM 13877)</name>
    <dbReference type="NCBI Taxonomy" id="225849"/>
    <lineage>
        <taxon>Bacteria</taxon>
        <taxon>Pseudomonadati</taxon>
        <taxon>Pseudomonadota</taxon>
        <taxon>Gammaproteobacteria</taxon>
        <taxon>Alteromonadales</taxon>
        <taxon>Shewanellaceae</taxon>
        <taxon>Shewanella</taxon>
    </lineage>
</organism>
<dbReference type="STRING" id="225849.swp_5102"/>
<evidence type="ECO:0008006" key="6">
    <source>
        <dbReference type="Google" id="ProtNLM"/>
    </source>
</evidence>
<gene>
    <name evidence="4" type="ordered locus">swp_5102</name>
</gene>
<keyword evidence="5" id="KW-1185">Reference proteome</keyword>
<dbReference type="SUPFAM" id="SSF140566">
    <property type="entry name" value="FlgN-like"/>
    <property type="match status" value="1"/>
</dbReference>
<reference evidence="4 5" key="1">
    <citation type="journal article" date="2008" name="PLoS ONE">
        <title>Environmental adaptation: genomic analysis of the piezotolerant and psychrotolerant deep-sea iron reducing bacterium Shewanella piezotolerans WP3.</title>
        <authorList>
            <person name="Wang F."/>
            <person name="Wang J."/>
            <person name="Jian H."/>
            <person name="Zhang B."/>
            <person name="Li S."/>
            <person name="Wang F."/>
            <person name="Zeng X."/>
            <person name="Gao L."/>
            <person name="Bartlett D.H."/>
            <person name="Yu J."/>
            <person name="Hu S."/>
            <person name="Xiao X."/>
        </authorList>
    </citation>
    <scope>NUCLEOTIDE SEQUENCE [LARGE SCALE GENOMIC DNA]</scope>
    <source>
        <strain evidence="5">WP3 / JCM 13877</strain>
    </source>
</reference>
<comment type="function">
    <text evidence="1">Required for the efficient initiation of filament assembly.</text>
</comment>
<dbReference type="InterPro" id="IPR007809">
    <property type="entry name" value="FlgN-like"/>
</dbReference>
<evidence type="ECO:0000256" key="2">
    <source>
        <dbReference type="ARBA" id="ARBA00007703"/>
    </source>
</evidence>
<dbReference type="EMBL" id="CP000472">
    <property type="protein sequence ID" value="ACJ31717.1"/>
    <property type="molecule type" value="Genomic_DNA"/>
</dbReference>
<name>B8CVP1_SHEPW</name>
<evidence type="ECO:0000256" key="1">
    <source>
        <dbReference type="ARBA" id="ARBA00002397"/>
    </source>
</evidence>
<evidence type="ECO:0000313" key="4">
    <source>
        <dbReference type="EMBL" id="ACJ31717.1"/>
    </source>
</evidence>
<dbReference type="GO" id="GO:0044780">
    <property type="term" value="P:bacterial-type flagellum assembly"/>
    <property type="evidence" value="ECO:0007669"/>
    <property type="project" value="InterPro"/>
</dbReference>
<sequence length="152" mass="17503">MVEPMSKNAKREIIQGIVRGIRQDIDGYKQLKSLLKRQRELMQSRDNQGLHHHNEHQSHLCHNLMIKAGERRKMLKSLGFEATASGVRSLIERLPEPSSEQVSMLWNNLVSLVKESKQMNEANGKLLVAQQEVINQILQRDELPAVDYGEQR</sequence>